<feature type="compositionally biased region" description="Basic and acidic residues" evidence="1">
    <location>
        <begin position="85"/>
        <end position="101"/>
    </location>
</feature>
<accession>A0AAV2CE26</accession>
<evidence type="ECO:0000256" key="1">
    <source>
        <dbReference type="SAM" id="MobiDB-lite"/>
    </source>
</evidence>
<evidence type="ECO:0000313" key="3">
    <source>
        <dbReference type="Proteomes" id="UP001497516"/>
    </source>
</evidence>
<dbReference type="Proteomes" id="UP001497516">
    <property type="component" value="Chromosome 1"/>
</dbReference>
<organism evidence="2 3">
    <name type="scientific">Linum trigynum</name>
    <dbReference type="NCBI Taxonomy" id="586398"/>
    <lineage>
        <taxon>Eukaryota</taxon>
        <taxon>Viridiplantae</taxon>
        <taxon>Streptophyta</taxon>
        <taxon>Embryophyta</taxon>
        <taxon>Tracheophyta</taxon>
        <taxon>Spermatophyta</taxon>
        <taxon>Magnoliopsida</taxon>
        <taxon>eudicotyledons</taxon>
        <taxon>Gunneridae</taxon>
        <taxon>Pentapetalae</taxon>
        <taxon>rosids</taxon>
        <taxon>fabids</taxon>
        <taxon>Malpighiales</taxon>
        <taxon>Linaceae</taxon>
        <taxon>Linum</taxon>
    </lineage>
</organism>
<feature type="compositionally biased region" description="Basic and acidic residues" evidence="1">
    <location>
        <begin position="1"/>
        <end position="13"/>
    </location>
</feature>
<sequence length="134" mass="14712">MENKGKAVMEDKGINGPKQAQMTQEWRPVGLTGGKSATSPSIPVASSSTSPVDPWPKSQSNLTQIRSVLGQNNTSIQIISVPELDLKQKENQNPNREESSIRRHYARKTKPPSSNQQGIQLRTSKKALQIHSPS</sequence>
<feature type="region of interest" description="Disordered" evidence="1">
    <location>
        <begin position="85"/>
        <end position="134"/>
    </location>
</feature>
<dbReference type="AlphaFoldDB" id="A0AAV2CE26"/>
<name>A0AAV2CE26_9ROSI</name>
<feature type="region of interest" description="Disordered" evidence="1">
    <location>
        <begin position="1"/>
        <end position="60"/>
    </location>
</feature>
<protein>
    <submittedName>
        <fullName evidence="2">Uncharacterized protein</fullName>
    </submittedName>
</protein>
<feature type="compositionally biased region" description="Polar residues" evidence="1">
    <location>
        <begin position="111"/>
        <end position="122"/>
    </location>
</feature>
<evidence type="ECO:0000313" key="2">
    <source>
        <dbReference type="EMBL" id="CAL1354141.1"/>
    </source>
</evidence>
<dbReference type="EMBL" id="OZ034813">
    <property type="protein sequence ID" value="CAL1354141.1"/>
    <property type="molecule type" value="Genomic_DNA"/>
</dbReference>
<reference evidence="2 3" key="1">
    <citation type="submission" date="2024-04" db="EMBL/GenBank/DDBJ databases">
        <authorList>
            <person name="Fracassetti M."/>
        </authorList>
    </citation>
    <scope>NUCLEOTIDE SEQUENCE [LARGE SCALE GENOMIC DNA]</scope>
</reference>
<feature type="compositionally biased region" description="Low complexity" evidence="1">
    <location>
        <begin position="36"/>
        <end position="52"/>
    </location>
</feature>
<keyword evidence="3" id="KW-1185">Reference proteome</keyword>
<proteinExistence type="predicted"/>
<gene>
    <name evidence="2" type="ORF">LTRI10_LOCUS1986</name>
</gene>